<dbReference type="Proteomes" id="UP000147688">
    <property type="component" value="Segment"/>
</dbReference>
<dbReference type="InterPro" id="IPR044326">
    <property type="entry name" value="NS7b_batCoV-HKU9"/>
</dbReference>
<evidence type="ECO:0000313" key="1">
    <source>
        <dbReference type="EMBL" id="ADM33587.1"/>
    </source>
</evidence>
<accession>E0ZN65</accession>
<organism evidence="1 2">
    <name type="scientific">Bat coronavirus HKU9-10-2</name>
    <dbReference type="NCBI Taxonomy" id="875613"/>
    <lineage>
        <taxon>Viruses</taxon>
        <taxon>Riboviria</taxon>
        <taxon>Orthornavirae</taxon>
        <taxon>Pisuviricota</taxon>
        <taxon>Pisoniviricetes</taxon>
        <taxon>Nidovirales</taxon>
        <taxon>Cornidovirineae</taxon>
        <taxon>Coronaviridae</taxon>
        <taxon>Orthocoronavirinae</taxon>
        <taxon>Betacoronavirus</taxon>
        <taxon>Nobecovirus</taxon>
        <taxon>Betacoronavirus rousetti</taxon>
        <taxon>Bat coronavirus HKU9</taxon>
    </lineage>
</organism>
<protein>
    <submittedName>
        <fullName evidence="1">Uncharacterized protein</fullName>
    </submittedName>
</protein>
<reference evidence="1" key="2">
    <citation type="submission" date="2010-05" db="EMBL/GenBank/DDBJ databases">
        <authorList>
            <person name="Lau S.K.P."/>
            <person name="Poon R.W.S."/>
            <person name="Wong B.H."/>
            <person name="Wang M."/>
            <person name="Huang Y."/>
            <person name="Xu H."/>
            <person name="Guo R."/>
            <person name="Li K.S."/>
            <person name="Gao K."/>
            <person name="Chan K.H."/>
            <person name="Zheng B.J."/>
            <person name="Woo P.C."/>
            <person name="Yuen K.Y."/>
        </authorList>
    </citation>
    <scope>NUCLEOTIDE SEQUENCE</scope>
</reference>
<proteinExistence type="predicted"/>
<reference evidence="1" key="1">
    <citation type="journal article" date="2010" name="J. Virol.">
        <title>Coexistence of different genotypes in the same bat and serological characterization of Rousettus bat coronavirus HKU9 belonging to a novel Betacoronavirus subgroup.</title>
        <authorList>
            <person name="Lau S.K."/>
            <person name="Poon R.W."/>
            <person name="Wong B.H."/>
            <person name="Wang M."/>
            <person name="Huang Y."/>
            <person name="Xu H."/>
            <person name="Guo R."/>
            <person name="Li K.S."/>
            <person name="Gao K."/>
            <person name="Chan K.H."/>
            <person name="Zheng B.J."/>
            <person name="Woo P.C."/>
            <person name="Yuen K.Y."/>
        </authorList>
    </citation>
    <scope>NUCLEOTIDE SEQUENCE [LARGE SCALE GENOMIC DNA]</scope>
</reference>
<gene>
    <name evidence="1" type="primary">NS7a</name>
</gene>
<dbReference type="CDD" id="cd21644">
    <property type="entry name" value="batCoV-HKU9_NS7b"/>
    <property type="match status" value="1"/>
</dbReference>
<evidence type="ECO:0000313" key="2">
    <source>
        <dbReference type="Proteomes" id="UP000147688"/>
    </source>
</evidence>
<sequence length="198" mass="21896">MFFFMLVLGLLASASTFKLEIHAQSYCVSSTLNYCFGLTQPCDGVLVSITQPRNLTLFSCVKLSGVVEADVGVEHVFTLLDPFGRFICSHRTVNGSLPQIGWGARYVVLTVLSKGFGVTPVDIPDICQGGALIKTRSSHHVVSACVRFPGWQWDDTFRHYFLQPTSNCSLLVSPLNDVPKSYYPKQLGTFARPVRDEL</sequence>
<name>E0ZN65_BCHK9</name>
<dbReference type="EMBL" id="HM211101">
    <property type="protein sequence ID" value="ADM33587.1"/>
    <property type="molecule type" value="Genomic_RNA"/>
</dbReference>